<evidence type="ECO:0000256" key="1">
    <source>
        <dbReference type="ARBA" id="ARBA00003767"/>
    </source>
</evidence>
<feature type="compositionally biased region" description="Acidic residues" evidence="12">
    <location>
        <begin position="140"/>
        <end position="150"/>
    </location>
</feature>
<dbReference type="FunFam" id="3.30.160.60:FF:000478">
    <property type="entry name" value="Zinc finger protein 133"/>
    <property type="match status" value="3"/>
</dbReference>
<feature type="region of interest" description="Disordered" evidence="12">
    <location>
        <begin position="115"/>
        <end position="195"/>
    </location>
</feature>
<evidence type="ECO:0000313" key="14">
    <source>
        <dbReference type="Ensembl" id="ENSLBEP00000010026.1"/>
    </source>
</evidence>
<feature type="domain" description="C2H2-type" evidence="13">
    <location>
        <begin position="649"/>
        <end position="676"/>
    </location>
</feature>
<feature type="domain" description="C2H2-type" evidence="13">
    <location>
        <begin position="677"/>
        <end position="704"/>
    </location>
</feature>
<dbReference type="Pfam" id="PF00096">
    <property type="entry name" value="zf-C2H2"/>
    <property type="match status" value="9"/>
</dbReference>
<dbReference type="STRING" id="56723.ENSLBEP00000010026"/>
<dbReference type="FunFam" id="3.30.160.60:FF:002716">
    <property type="entry name" value="Zinc finger protein 212"/>
    <property type="match status" value="1"/>
</dbReference>
<keyword evidence="15" id="KW-1185">Reference proteome</keyword>
<keyword evidence="5 11" id="KW-0863">Zinc-finger</keyword>
<dbReference type="PROSITE" id="PS00028">
    <property type="entry name" value="ZINC_FINGER_C2H2_1"/>
    <property type="match status" value="10"/>
</dbReference>
<keyword evidence="4" id="KW-0677">Repeat</keyword>
<dbReference type="SUPFAM" id="SSF57667">
    <property type="entry name" value="beta-beta-alpha zinc fingers"/>
    <property type="match status" value="7"/>
</dbReference>
<feature type="compositionally biased region" description="Acidic residues" evidence="12">
    <location>
        <begin position="557"/>
        <end position="566"/>
    </location>
</feature>
<keyword evidence="3" id="KW-0479">Metal-binding</keyword>
<feature type="domain" description="C2H2-type" evidence="13">
    <location>
        <begin position="455"/>
        <end position="482"/>
    </location>
</feature>
<dbReference type="GO" id="GO:0000978">
    <property type="term" value="F:RNA polymerase II cis-regulatory region sequence-specific DNA binding"/>
    <property type="evidence" value="ECO:0007669"/>
    <property type="project" value="TreeGrafter"/>
</dbReference>
<dbReference type="FunFam" id="3.30.160.60:FF:000097">
    <property type="entry name" value="Zinc finger protein"/>
    <property type="match status" value="2"/>
</dbReference>
<dbReference type="GO" id="GO:0001228">
    <property type="term" value="F:DNA-binding transcription activator activity, RNA polymerase II-specific"/>
    <property type="evidence" value="ECO:0007669"/>
    <property type="project" value="TreeGrafter"/>
</dbReference>
<dbReference type="Proteomes" id="UP000261660">
    <property type="component" value="Unplaced"/>
</dbReference>
<keyword evidence="7" id="KW-0805">Transcription regulation</keyword>
<feature type="compositionally biased region" description="Basic and acidic residues" evidence="12">
    <location>
        <begin position="782"/>
        <end position="793"/>
    </location>
</feature>
<feature type="compositionally biased region" description="Acidic residues" evidence="12">
    <location>
        <begin position="175"/>
        <end position="185"/>
    </location>
</feature>
<comment type="subcellular location">
    <subcellularLocation>
        <location evidence="2">Nucleus</location>
    </subcellularLocation>
</comment>
<accession>A0A3Q3ERB0</accession>
<evidence type="ECO:0000256" key="11">
    <source>
        <dbReference type="PROSITE-ProRule" id="PRU00042"/>
    </source>
</evidence>
<dbReference type="FunFam" id="3.30.160.60:FF:001498">
    <property type="entry name" value="Zinc finger protein 404"/>
    <property type="match status" value="1"/>
</dbReference>
<feature type="compositionally biased region" description="Basic and acidic residues" evidence="12">
    <location>
        <begin position="325"/>
        <end position="338"/>
    </location>
</feature>
<feature type="compositionally biased region" description="Basic and acidic residues" evidence="12">
    <location>
        <begin position="510"/>
        <end position="527"/>
    </location>
</feature>
<feature type="compositionally biased region" description="Basic and acidic residues" evidence="12">
    <location>
        <begin position="13"/>
        <end position="25"/>
    </location>
</feature>
<protein>
    <recommendedName>
        <fullName evidence="13">C2H2-type domain-containing protein</fullName>
    </recommendedName>
</protein>
<dbReference type="GO" id="GO:0005634">
    <property type="term" value="C:nucleus"/>
    <property type="evidence" value="ECO:0007669"/>
    <property type="project" value="UniProtKB-SubCell"/>
</dbReference>
<feature type="compositionally biased region" description="Basic and acidic residues" evidence="12">
    <location>
        <begin position="567"/>
        <end position="577"/>
    </location>
</feature>
<dbReference type="SMART" id="SM00355">
    <property type="entry name" value="ZnF_C2H2"/>
    <property type="match status" value="13"/>
</dbReference>
<feature type="compositionally biased region" description="Basic and acidic residues" evidence="12">
    <location>
        <begin position="153"/>
        <end position="174"/>
    </location>
</feature>
<dbReference type="InterPro" id="IPR013087">
    <property type="entry name" value="Znf_C2H2_type"/>
</dbReference>
<dbReference type="FunFam" id="3.30.160.60:FF:000446">
    <property type="entry name" value="Zinc finger protein"/>
    <property type="match status" value="1"/>
</dbReference>
<evidence type="ECO:0000256" key="2">
    <source>
        <dbReference type="ARBA" id="ARBA00004123"/>
    </source>
</evidence>
<feature type="domain" description="C2H2-type" evidence="13">
    <location>
        <begin position="399"/>
        <end position="426"/>
    </location>
</feature>
<dbReference type="PROSITE" id="PS50157">
    <property type="entry name" value="ZINC_FINGER_C2H2_2"/>
    <property type="match status" value="12"/>
</dbReference>
<keyword evidence="9" id="KW-0804">Transcription</keyword>
<organism evidence="14 15">
    <name type="scientific">Labrus bergylta</name>
    <name type="common">ballan wrasse</name>
    <dbReference type="NCBI Taxonomy" id="56723"/>
    <lineage>
        <taxon>Eukaryota</taxon>
        <taxon>Metazoa</taxon>
        <taxon>Chordata</taxon>
        <taxon>Craniata</taxon>
        <taxon>Vertebrata</taxon>
        <taxon>Euteleostomi</taxon>
        <taxon>Actinopterygii</taxon>
        <taxon>Neopterygii</taxon>
        <taxon>Teleostei</taxon>
        <taxon>Neoteleostei</taxon>
        <taxon>Acanthomorphata</taxon>
        <taxon>Eupercaria</taxon>
        <taxon>Labriformes</taxon>
        <taxon>Labridae</taxon>
        <taxon>Labrus</taxon>
    </lineage>
</organism>
<evidence type="ECO:0000256" key="8">
    <source>
        <dbReference type="ARBA" id="ARBA00023125"/>
    </source>
</evidence>
<feature type="domain" description="C2H2-type" evidence="13">
    <location>
        <begin position="705"/>
        <end position="739"/>
    </location>
</feature>
<evidence type="ECO:0000256" key="7">
    <source>
        <dbReference type="ARBA" id="ARBA00023015"/>
    </source>
</evidence>
<feature type="domain" description="C2H2-type" evidence="13">
    <location>
        <begin position="298"/>
        <end position="326"/>
    </location>
</feature>
<dbReference type="GeneTree" id="ENSGT01150000286958"/>
<name>A0A3Q3ERB0_9LABR</name>
<feature type="region of interest" description="Disordered" evidence="12">
    <location>
        <begin position="1"/>
        <end position="103"/>
    </location>
</feature>
<feature type="domain" description="C2H2-type" evidence="13">
    <location>
        <begin position="242"/>
        <end position="269"/>
    </location>
</feature>
<dbReference type="InterPro" id="IPR036236">
    <property type="entry name" value="Znf_C2H2_sf"/>
</dbReference>
<dbReference type="FunFam" id="3.30.160.60:FF:000839">
    <property type="entry name" value="Zinc finger protein 691"/>
    <property type="match status" value="1"/>
</dbReference>
<reference evidence="14" key="2">
    <citation type="submission" date="2025-09" db="UniProtKB">
        <authorList>
            <consortium name="Ensembl"/>
        </authorList>
    </citation>
    <scope>IDENTIFICATION</scope>
</reference>
<dbReference type="AlphaFoldDB" id="A0A3Q3ERB0"/>
<feature type="compositionally biased region" description="Basic and acidic residues" evidence="12">
    <location>
        <begin position="732"/>
        <end position="745"/>
    </location>
</feature>
<feature type="region of interest" description="Disordered" evidence="12">
    <location>
        <begin position="505"/>
        <end position="579"/>
    </location>
</feature>
<feature type="domain" description="C2H2-type" evidence="13">
    <location>
        <begin position="214"/>
        <end position="241"/>
    </location>
</feature>
<keyword evidence="8" id="KW-0238">DNA-binding</keyword>
<sequence length="793" mass="91220">METDPDWAPSLHPGHEDVMQTHKDVSGLTTTSRNQKQLHRHEGHLAGDMKTQPAVFPADVQQLSVGEEDPHEQQEGSSSLDQEDSETVHIKEEQEELWSSQEELEEADIKFLFTPVSVKSEDDEEKPQSSQLHHRHTEEMETGADGEDCGGAEPERDSDPERRLYPEIEVRIEDSSEPETEDGDDWKETREHQSGLKSVLNIKDKRMKTERKSNSCHQCGKTFERKGNLADHMRIHSGEKPFSCSLCSKRFARKANLTKHMRIHSGEKPFSCSECGKGFNDKTNMTRHMIIHTGEKLFKCSVCDQRFSWCTQLKRHKCVGCSASEPHENQTELNREAETGADGEEEQEGARNSDLEIEVKTEDLSEHETDDNDDLKETREHQSGSNSLESIKDKRSKTHRCSECGKTFKNIGHLNEHMRTHTGEKPFSCSECSKRFSHKADMTRHRKIHTGEKPFSCSECGKTFHQKSHLTLHMAHHRGEKPFSCAVCDKRFIWTFQLKKHKCVGGNFSEPHENQTEDKRVAETGADREEEEGLEGGRNSDPERHLHPEIEVKIEDSSEPETEDFNVDWKETREHESGLNSVENMEDKIIQIHSCSECGKTYKKKQCLIKHIKNHFEQKRYSCSDCGNRFTCKKSLTRHMIIHSDEKPFTCSVCGKRFNNKANMTRHNRIHTGEKPFSCSECDKSFQLKYHLTLHMAHHRGEKPFSCSVCDQRFSWPFQLQRHTRVGCPSSETHENQTELNREAETGEDCGGPEQARNSDPERRLQTQTDVKTEDSSEPEGDDWRDQRTSSKI</sequence>
<feature type="compositionally biased region" description="Basic and acidic residues" evidence="12">
    <location>
        <begin position="757"/>
        <end position="775"/>
    </location>
</feature>
<feature type="compositionally biased region" description="Basic and acidic residues" evidence="12">
    <location>
        <begin position="348"/>
        <end position="367"/>
    </location>
</feature>
<feature type="region of interest" description="Disordered" evidence="12">
    <location>
        <begin position="726"/>
        <end position="793"/>
    </location>
</feature>
<evidence type="ECO:0000259" key="13">
    <source>
        <dbReference type="PROSITE" id="PS50157"/>
    </source>
</evidence>
<dbReference type="Gene3D" id="3.30.160.60">
    <property type="entry name" value="Classic Zinc Finger"/>
    <property type="match status" value="12"/>
</dbReference>
<dbReference type="FunFam" id="3.30.160.60:FF:000100">
    <property type="entry name" value="Zinc finger 45-like"/>
    <property type="match status" value="1"/>
</dbReference>
<comment type="function">
    <text evidence="1">May be involved in transcriptional regulation.</text>
</comment>
<dbReference type="InParanoid" id="A0A3Q3ERB0"/>
<evidence type="ECO:0000256" key="4">
    <source>
        <dbReference type="ARBA" id="ARBA00022737"/>
    </source>
</evidence>
<evidence type="ECO:0000256" key="10">
    <source>
        <dbReference type="ARBA" id="ARBA00023242"/>
    </source>
</evidence>
<feature type="domain" description="C2H2-type" evidence="13">
    <location>
        <begin position="270"/>
        <end position="297"/>
    </location>
</feature>
<proteinExistence type="predicted"/>
<evidence type="ECO:0000256" key="5">
    <source>
        <dbReference type="ARBA" id="ARBA00022771"/>
    </source>
</evidence>
<evidence type="ECO:0000256" key="9">
    <source>
        <dbReference type="ARBA" id="ARBA00023163"/>
    </source>
</evidence>
<dbReference type="GO" id="GO:0008270">
    <property type="term" value="F:zinc ion binding"/>
    <property type="evidence" value="ECO:0007669"/>
    <property type="project" value="UniProtKB-KW"/>
</dbReference>
<keyword evidence="6" id="KW-0862">Zinc</keyword>
<reference evidence="14" key="1">
    <citation type="submission" date="2025-08" db="UniProtKB">
        <authorList>
            <consortium name="Ensembl"/>
        </authorList>
    </citation>
    <scope>IDENTIFICATION</scope>
</reference>
<evidence type="ECO:0000313" key="15">
    <source>
        <dbReference type="Proteomes" id="UP000261660"/>
    </source>
</evidence>
<evidence type="ECO:0000256" key="12">
    <source>
        <dbReference type="SAM" id="MobiDB-lite"/>
    </source>
</evidence>
<dbReference type="GO" id="GO:0000122">
    <property type="term" value="P:negative regulation of transcription by RNA polymerase II"/>
    <property type="evidence" value="ECO:0007669"/>
    <property type="project" value="UniProtKB-ARBA"/>
</dbReference>
<feature type="domain" description="C2H2-type" evidence="13">
    <location>
        <begin position="621"/>
        <end position="648"/>
    </location>
</feature>
<dbReference type="FunFam" id="3.30.160.60:FF:000912">
    <property type="entry name" value="Zinc finger protein 660"/>
    <property type="match status" value="1"/>
</dbReference>
<feature type="region of interest" description="Disordered" evidence="12">
    <location>
        <begin position="323"/>
        <end position="394"/>
    </location>
</feature>
<evidence type="ECO:0000256" key="3">
    <source>
        <dbReference type="ARBA" id="ARBA00022723"/>
    </source>
</evidence>
<feature type="domain" description="C2H2-type" evidence="13">
    <location>
        <begin position="593"/>
        <end position="620"/>
    </location>
</feature>
<dbReference type="Ensembl" id="ENSLBET00000010569.1">
    <property type="protein sequence ID" value="ENSLBEP00000010026.1"/>
    <property type="gene ID" value="ENSLBEG00000007765.1"/>
</dbReference>
<evidence type="ECO:0000256" key="6">
    <source>
        <dbReference type="ARBA" id="ARBA00022833"/>
    </source>
</evidence>
<dbReference type="GO" id="GO:0045596">
    <property type="term" value="P:negative regulation of cell differentiation"/>
    <property type="evidence" value="ECO:0007669"/>
    <property type="project" value="UniProtKB-ARBA"/>
</dbReference>
<dbReference type="FunFam" id="3.30.160.60:FF:000624">
    <property type="entry name" value="zinc finger protein 697"/>
    <property type="match status" value="1"/>
</dbReference>
<feature type="compositionally biased region" description="Basic and acidic residues" evidence="12">
    <location>
        <begin position="538"/>
        <end position="556"/>
    </location>
</feature>
<dbReference type="PANTHER" id="PTHR24393:SF151">
    <property type="entry name" value="C2H2-TYPE DOMAIN-CONTAINING PROTEIN"/>
    <property type="match status" value="1"/>
</dbReference>
<dbReference type="PANTHER" id="PTHR24393">
    <property type="entry name" value="ZINC FINGER PROTEIN"/>
    <property type="match status" value="1"/>
</dbReference>
<feature type="domain" description="C2H2-type" evidence="13">
    <location>
        <begin position="427"/>
        <end position="454"/>
    </location>
</feature>
<keyword evidence="10" id="KW-0539">Nucleus</keyword>